<evidence type="ECO:0000256" key="1">
    <source>
        <dbReference type="SAM" id="MobiDB-lite"/>
    </source>
</evidence>
<evidence type="ECO:0000313" key="3">
    <source>
        <dbReference type="EMBL" id="KAI3427410.1"/>
    </source>
</evidence>
<reference evidence="3" key="1">
    <citation type="journal article" date="2019" name="Plant J.">
        <title>Chlorella vulgaris genome assembly and annotation reveals the molecular basis for metabolic acclimation to high light conditions.</title>
        <authorList>
            <person name="Cecchin M."/>
            <person name="Marcolungo L."/>
            <person name="Rossato M."/>
            <person name="Girolomoni L."/>
            <person name="Cosentino E."/>
            <person name="Cuine S."/>
            <person name="Li-Beisson Y."/>
            <person name="Delledonne M."/>
            <person name="Ballottari M."/>
        </authorList>
    </citation>
    <scope>NUCLEOTIDE SEQUENCE</scope>
    <source>
        <strain evidence="3">211/11P</strain>
    </source>
</reference>
<dbReference type="Proteomes" id="UP001055712">
    <property type="component" value="Unassembled WGS sequence"/>
</dbReference>
<feature type="region of interest" description="Disordered" evidence="1">
    <location>
        <begin position="1"/>
        <end position="25"/>
    </location>
</feature>
<keyword evidence="2" id="KW-0472">Membrane</keyword>
<proteinExistence type="predicted"/>
<evidence type="ECO:0000313" key="4">
    <source>
        <dbReference type="Proteomes" id="UP001055712"/>
    </source>
</evidence>
<feature type="transmembrane region" description="Helical" evidence="2">
    <location>
        <begin position="51"/>
        <end position="74"/>
    </location>
</feature>
<keyword evidence="2" id="KW-0812">Transmembrane</keyword>
<protein>
    <submittedName>
        <fullName evidence="3">Uncharacterized protein</fullName>
    </submittedName>
</protein>
<feature type="compositionally biased region" description="Polar residues" evidence="1">
    <location>
        <begin position="15"/>
        <end position="25"/>
    </location>
</feature>
<gene>
    <name evidence="3" type="ORF">D9Q98_010325</name>
</gene>
<name>A0A9D4TJW4_CHLVU</name>
<reference evidence="3" key="2">
    <citation type="submission" date="2020-11" db="EMBL/GenBank/DDBJ databases">
        <authorList>
            <person name="Cecchin M."/>
            <person name="Marcolungo L."/>
            <person name="Rossato M."/>
            <person name="Girolomoni L."/>
            <person name="Cosentino E."/>
            <person name="Cuine S."/>
            <person name="Li-Beisson Y."/>
            <person name="Delledonne M."/>
            <person name="Ballottari M."/>
        </authorList>
    </citation>
    <scope>NUCLEOTIDE SEQUENCE</scope>
    <source>
        <strain evidence="3">211/11P</strain>
        <tissue evidence="3">Whole cell</tissue>
    </source>
</reference>
<organism evidence="3 4">
    <name type="scientific">Chlorella vulgaris</name>
    <name type="common">Green alga</name>
    <dbReference type="NCBI Taxonomy" id="3077"/>
    <lineage>
        <taxon>Eukaryota</taxon>
        <taxon>Viridiplantae</taxon>
        <taxon>Chlorophyta</taxon>
        <taxon>core chlorophytes</taxon>
        <taxon>Trebouxiophyceae</taxon>
        <taxon>Chlorellales</taxon>
        <taxon>Chlorellaceae</taxon>
        <taxon>Chlorella clade</taxon>
        <taxon>Chlorella</taxon>
    </lineage>
</organism>
<evidence type="ECO:0000256" key="2">
    <source>
        <dbReference type="SAM" id="Phobius"/>
    </source>
</evidence>
<comment type="caution">
    <text evidence="3">The sequence shown here is derived from an EMBL/GenBank/DDBJ whole genome shotgun (WGS) entry which is preliminary data.</text>
</comment>
<sequence length="219" mass="22978">MCTLDECADAPSMMDQPSSLGPSSSAVGPLNAWDAAVGSSIPASASGGMSLFVPLGVLMGCILMAVATLVLWWMRRLQRQAHSQQQQETAVDLERASGPDSQQGVPHKIPILIMLPDSQTLALGWQVDCAQHGTHYQQPHAADCSWDSCGEEGQQGRHKAQPCAEGPTVAQAAVAAIASPEGASDTDADHLAFSSRSYPPHLLSVLTQAPGQQMLALTV</sequence>
<accession>A0A9D4TJW4</accession>
<keyword evidence="2" id="KW-1133">Transmembrane helix</keyword>
<dbReference type="OrthoDB" id="515925at2759"/>
<dbReference type="EMBL" id="SIDB01000010">
    <property type="protein sequence ID" value="KAI3427410.1"/>
    <property type="molecule type" value="Genomic_DNA"/>
</dbReference>
<keyword evidence="4" id="KW-1185">Reference proteome</keyword>
<dbReference type="AlphaFoldDB" id="A0A9D4TJW4"/>